<dbReference type="RefSeq" id="WP_284478356.1">
    <property type="nucleotide sequence ID" value="NZ_JASVEJ010000039.1"/>
</dbReference>
<comment type="caution">
    <text evidence="2">The sequence shown here is derived from an EMBL/GenBank/DDBJ whole genome shotgun (WGS) entry which is preliminary data.</text>
</comment>
<evidence type="ECO:0008006" key="4">
    <source>
        <dbReference type="Google" id="ProtNLM"/>
    </source>
</evidence>
<feature type="transmembrane region" description="Helical" evidence="1">
    <location>
        <begin position="12"/>
        <end position="38"/>
    </location>
</feature>
<gene>
    <name evidence="2" type="ORF">QQ055_10255</name>
</gene>
<proteinExistence type="predicted"/>
<organism evidence="2 3">
    <name type="scientific">Geitlerinema calcuttense NRMC-F 0142</name>
    <dbReference type="NCBI Taxonomy" id="2922238"/>
    <lineage>
        <taxon>Bacteria</taxon>
        <taxon>Bacillati</taxon>
        <taxon>Cyanobacteriota</taxon>
        <taxon>Cyanophyceae</taxon>
        <taxon>Geitlerinematales</taxon>
        <taxon>Geitlerinemataceae</taxon>
        <taxon>Geitlerinema</taxon>
    </lineage>
</organism>
<evidence type="ECO:0000313" key="2">
    <source>
        <dbReference type="EMBL" id="MDL5057832.1"/>
    </source>
</evidence>
<sequence>MTTNWHLNRSVAGITLVEVVLAVSLVTVFCASALSAFLMNQAYSSLSIYNAQANRLNQTIAETVLATNYSGLTNFAVTNYDFVISRRDPGPEFENPMPVRGGKEFRTRPGQGWVTNLTATVAFETEVAVDEKGTYREAAIRTYWFFNGKFMTNSLTLARADDR</sequence>
<keyword evidence="1" id="KW-1133">Transmembrane helix</keyword>
<name>A0ABT7M0P1_9CYAN</name>
<accession>A0ABT7M0P1</accession>
<dbReference type="EMBL" id="JASVEJ010000039">
    <property type="protein sequence ID" value="MDL5057832.1"/>
    <property type="molecule type" value="Genomic_DNA"/>
</dbReference>
<keyword evidence="1" id="KW-0812">Transmembrane</keyword>
<evidence type="ECO:0000313" key="3">
    <source>
        <dbReference type="Proteomes" id="UP001230986"/>
    </source>
</evidence>
<keyword evidence="1" id="KW-0472">Membrane</keyword>
<reference evidence="2 3" key="1">
    <citation type="submission" date="2023-06" db="EMBL/GenBank/DDBJ databases">
        <title>Whole genome sequence of Oscillatoria calcuttensis NRMC-F 0142.</title>
        <authorList>
            <person name="Shakena Fathima T."/>
            <person name="Muralitharan G."/>
            <person name="Thajuddin N."/>
        </authorList>
    </citation>
    <scope>NUCLEOTIDE SEQUENCE [LARGE SCALE GENOMIC DNA]</scope>
    <source>
        <strain evidence="2 3">NRMC-F 0142</strain>
    </source>
</reference>
<keyword evidence="3" id="KW-1185">Reference proteome</keyword>
<dbReference type="Proteomes" id="UP001230986">
    <property type="component" value="Unassembled WGS sequence"/>
</dbReference>
<evidence type="ECO:0000256" key="1">
    <source>
        <dbReference type="SAM" id="Phobius"/>
    </source>
</evidence>
<protein>
    <recommendedName>
        <fullName evidence="4">Prepilin-type N-terminal cleavage/methylation domain-containing protein</fullName>
    </recommendedName>
</protein>